<feature type="chain" id="PRO_5032958172" evidence="1">
    <location>
        <begin position="26"/>
        <end position="161"/>
    </location>
</feature>
<sequence>MNKASKLSAVLASIFLSLFSLPDTATACATFHELDLNYMSNAQVIVRAKMTSYEPLFDPEIQERQRKFFETLSRNGNQQLAEELSGPSANSIRIKFKVVETISGFPRLDDWDANWVHSTFAMPEQWSGREDVIVGLRTGNDPWRYSRQPQTGDRCDLGAKP</sequence>
<feature type="signal peptide" evidence="1">
    <location>
        <begin position="1"/>
        <end position="25"/>
    </location>
</feature>
<evidence type="ECO:0000313" key="2">
    <source>
        <dbReference type="EMBL" id="MBA1140398.1"/>
    </source>
</evidence>
<gene>
    <name evidence="2" type="ORF">H0241_09020</name>
</gene>
<keyword evidence="3" id="KW-1185">Reference proteome</keyword>
<dbReference type="EMBL" id="JACDTY010000003">
    <property type="protein sequence ID" value="MBA1140398.1"/>
    <property type="molecule type" value="Genomic_DNA"/>
</dbReference>
<name>A0A838B0N2_9HYPH</name>
<organism evidence="2 3">
    <name type="scientific">Mesorhizobium neociceri</name>
    <dbReference type="NCBI Taxonomy" id="1307853"/>
    <lineage>
        <taxon>Bacteria</taxon>
        <taxon>Pseudomonadati</taxon>
        <taxon>Pseudomonadota</taxon>
        <taxon>Alphaproteobacteria</taxon>
        <taxon>Hyphomicrobiales</taxon>
        <taxon>Phyllobacteriaceae</taxon>
        <taxon>Mesorhizobium</taxon>
    </lineage>
</organism>
<keyword evidence="1" id="KW-0732">Signal</keyword>
<comment type="caution">
    <text evidence="2">The sequence shown here is derived from an EMBL/GenBank/DDBJ whole genome shotgun (WGS) entry which is preliminary data.</text>
</comment>
<reference evidence="2 3" key="1">
    <citation type="submission" date="2020-07" db="EMBL/GenBank/DDBJ databases">
        <title>Definition of the novel symbiovar canariense within Mesorhizobium novociceri, a new species of genus Mesorhizobium nodulating Cicer canariense in the Caldera de Taburiente National Park (La Palma, Canary Islands).</title>
        <authorList>
            <person name="Leon-Barrios M."/>
            <person name="Perez-Yepez J."/>
            <person name="Flores-Felix J.D."/>
            <person name="Ramirez-Baena M.H."/>
            <person name="Pulido-Suarez L."/>
            <person name="Igual J.M."/>
            <person name="Velazquez E."/>
            <person name="Peix A."/>
        </authorList>
    </citation>
    <scope>NUCLEOTIDE SEQUENCE [LARGE SCALE GENOMIC DNA]</scope>
    <source>
        <strain evidence="2 3">CCANP35</strain>
    </source>
</reference>
<proteinExistence type="predicted"/>
<evidence type="ECO:0000313" key="3">
    <source>
        <dbReference type="Proteomes" id="UP000558284"/>
    </source>
</evidence>
<dbReference type="Proteomes" id="UP000558284">
    <property type="component" value="Unassembled WGS sequence"/>
</dbReference>
<evidence type="ECO:0000256" key="1">
    <source>
        <dbReference type="SAM" id="SignalP"/>
    </source>
</evidence>
<dbReference type="RefSeq" id="WP_181057081.1">
    <property type="nucleotide sequence ID" value="NZ_JACDTY010000003.1"/>
</dbReference>
<protein>
    <submittedName>
        <fullName evidence="2">Uncharacterized protein</fullName>
    </submittedName>
</protein>
<dbReference type="AlphaFoldDB" id="A0A838B0N2"/>
<accession>A0A838B0N2</accession>